<evidence type="ECO:0000313" key="10">
    <source>
        <dbReference type="Proteomes" id="UP000507979"/>
    </source>
</evidence>
<dbReference type="GeneID" id="92895870"/>
<dbReference type="InterPro" id="IPR027417">
    <property type="entry name" value="P-loop_NTPase"/>
</dbReference>
<keyword evidence="4 9" id="KW-0067">ATP-binding</keyword>
<dbReference type="InterPro" id="IPR003439">
    <property type="entry name" value="ABC_transporter-like_ATP-bd"/>
</dbReference>
<dbReference type="PROSITE" id="PS50893">
    <property type="entry name" value="ABC_TRANSPORTER_2"/>
    <property type="match status" value="1"/>
</dbReference>
<dbReference type="InterPro" id="IPR017911">
    <property type="entry name" value="MacB-like_ATP-bd"/>
</dbReference>
<protein>
    <submittedName>
        <fullName evidence="9">Putative ABC transporter ATP-binding protein YknY</fullName>
        <ecNumber evidence="9">3.6.3.-</ecNumber>
    </submittedName>
</protein>
<evidence type="ECO:0000256" key="5">
    <source>
        <dbReference type="ARBA" id="ARBA00022989"/>
    </source>
</evidence>
<dbReference type="GO" id="GO:0046677">
    <property type="term" value="P:response to antibiotic"/>
    <property type="evidence" value="ECO:0007669"/>
    <property type="project" value="UniProtKB-KW"/>
</dbReference>
<evidence type="ECO:0000259" key="8">
    <source>
        <dbReference type="PROSITE" id="PS50893"/>
    </source>
</evidence>
<reference evidence="9 10" key="1">
    <citation type="submission" date="2020-04" db="EMBL/GenBank/DDBJ databases">
        <authorList>
            <person name="De Canck E."/>
        </authorList>
    </citation>
    <scope>NUCLEOTIDE SEQUENCE [LARGE SCALE GENOMIC DNA]</scope>
    <source>
        <strain evidence="9 10">LMG 26845</strain>
    </source>
</reference>
<gene>
    <name evidence="9" type="primary">yknY</name>
    <name evidence="9" type="ORF">LMG26845_00035</name>
</gene>
<organism evidence="9 10">
    <name type="scientific">Achromobacter insuavis</name>
    <dbReference type="NCBI Taxonomy" id="1287735"/>
    <lineage>
        <taxon>Bacteria</taxon>
        <taxon>Pseudomonadati</taxon>
        <taxon>Pseudomonadota</taxon>
        <taxon>Betaproteobacteria</taxon>
        <taxon>Burkholderiales</taxon>
        <taxon>Alcaligenaceae</taxon>
        <taxon>Achromobacter</taxon>
    </lineage>
</organism>
<dbReference type="InterPro" id="IPR015854">
    <property type="entry name" value="ABC_transpr_LolD-like"/>
</dbReference>
<dbReference type="FunFam" id="3.40.50.300:FF:000032">
    <property type="entry name" value="Export ABC transporter ATP-binding protein"/>
    <property type="match status" value="1"/>
</dbReference>
<dbReference type="CDD" id="cd03255">
    <property type="entry name" value="ABC_MJ0796_LolCDE_FtsE"/>
    <property type="match status" value="1"/>
</dbReference>
<evidence type="ECO:0000256" key="2">
    <source>
        <dbReference type="ARBA" id="ARBA00022475"/>
    </source>
</evidence>
<evidence type="ECO:0000256" key="1">
    <source>
        <dbReference type="ARBA" id="ARBA00022448"/>
    </source>
</evidence>
<dbReference type="AlphaFoldDB" id="A0A6J4ZH84"/>
<dbReference type="GO" id="GO:0022857">
    <property type="term" value="F:transmembrane transporter activity"/>
    <property type="evidence" value="ECO:0007669"/>
    <property type="project" value="UniProtKB-ARBA"/>
</dbReference>
<dbReference type="SMART" id="SM00382">
    <property type="entry name" value="AAA"/>
    <property type="match status" value="1"/>
</dbReference>
<keyword evidence="2" id="KW-1003">Cell membrane</keyword>
<dbReference type="GO" id="GO:0005524">
    <property type="term" value="F:ATP binding"/>
    <property type="evidence" value="ECO:0007669"/>
    <property type="project" value="UniProtKB-KW"/>
</dbReference>
<dbReference type="InterPro" id="IPR017871">
    <property type="entry name" value="ABC_transporter-like_CS"/>
</dbReference>
<dbReference type="GO" id="GO:0005886">
    <property type="term" value="C:plasma membrane"/>
    <property type="evidence" value="ECO:0007669"/>
    <property type="project" value="TreeGrafter"/>
</dbReference>
<dbReference type="SUPFAM" id="SSF52540">
    <property type="entry name" value="P-loop containing nucleoside triphosphate hydrolases"/>
    <property type="match status" value="1"/>
</dbReference>
<dbReference type="GO" id="GO:0016887">
    <property type="term" value="F:ATP hydrolysis activity"/>
    <property type="evidence" value="ECO:0007669"/>
    <property type="project" value="InterPro"/>
</dbReference>
<dbReference type="Proteomes" id="UP000507979">
    <property type="component" value="Unassembled WGS sequence"/>
</dbReference>
<keyword evidence="10" id="KW-1185">Reference proteome</keyword>
<evidence type="ECO:0000256" key="3">
    <source>
        <dbReference type="ARBA" id="ARBA00022741"/>
    </source>
</evidence>
<dbReference type="EMBL" id="CADIJR010000001">
    <property type="protein sequence ID" value="CAB3623706.1"/>
    <property type="molecule type" value="Genomic_DNA"/>
</dbReference>
<dbReference type="EC" id="3.6.3.-" evidence="9"/>
<comment type="similarity">
    <text evidence="7">Belongs to the ABC transporter superfamily. Macrolide exporter (TC 3.A.1.122) family.</text>
</comment>
<sequence length="239" mass="26283">MWIADSWGHPLIQITRVRHAYRKGSQSVSVLRDVTLELHPGETCALLGASGSGKSTLLNILGLLDRPSAGQLLFRGRDMLGIDENARAWVRNREIGFVFQSFNLLPRMNALDNVALPLFYRGISRAQARATAMDWLRQVGLADRGGHLPADLSGGQRQRVAIARALVGNPSVILADEPTGNLDQASAESIMALLMGLNRERAVTIVMVTHDANLAGRFSRQLHVRDGVLHEPCHCDERR</sequence>
<name>A0A6J4ZH84_9BURK</name>
<keyword evidence="5" id="KW-0472">Membrane</keyword>
<evidence type="ECO:0000256" key="4">
    <source>
        <dbReference type="ARBA" id="ARBA00022840"/>
    </source>
</evidence>
<dbReference type="InterPro" id="IPR003593">
    <property type="entry name" value="AAA+_ATPase"/>
</dbReference>
<evidence type="ECO:0000313" key="9">
    <source>
        <dbReference type="EMBL" id="CAB3623706.1"/>
    </source>
</evidence>
<keyword evidence="3" id="KW-0547">Nucleotide-binding</keyword>
<keyword evidence="9" id="KW-0378">Hydrolase</keyword>
<dbReference type="PROSITE" id="PS00211">
    <property type="entry name" value="ABC_TRANSPORTER_1"/>
    <property type="match status" value="1"/>
</dbReference>
<keyword evidence="6" id="KW-0046">Antibiotic resistance</keyword>
<feature type="domain" description="ABC transporter" evidence="8">
    <location>
        <begin position="15"/>
        <end position="239"/>
    </location>
</feature>
<dbReference type="Pfam" id="PF00005">
    <property type="entry name" value="ABC_tran"/>
    <property type="match status" value="1"/>
</dbReference>
<proteinExistence type="inferred from homology"/>
<dbReference type="GO" id="GO:0098796">
    <property type="term" value="C:membrane protein complex"/>
    <property type="evidence" value="ECO:0007669"/>
    <property type="project" value="UniProtKB-ARBA"/>
</dbReference>
<dbReference type="RefSeq" id="WP_054433972.1">
    <property type="nucleotide sequence ID" value="NZ_CADIJR010000001.1"/>
</dbReference>
<dbReference type="PANTHER" id="PTHR24220">
    <property type="entry name" value="IMPORT ATP-BINDING PROTEIN"/>
    <property type="match status" value="1"/>
</dbReference>
<keyword evidence="5" id="KW-1133">Transmembrane helix</keyword>
<keyword evidence="5" id="KW-0812">Transmembrane</keyword>
<keyword evidence="1" id="KW-0813">Transport</keyword>
<dbReference type="Gene3D" id="3.40.50.300">
    <property type="entry name" value="P-loop containing nucleotide triphosphate hydrolases"/>
    <property type="match status" value="1"/>
</dbReference>
<accession>A0A6J4ZH84</accession>
<evidence type="ECO:0000256" key="6">
    <source>
        <dbReference type="ARBA" id="ARBA00023251"/>
    </source>
</evidence>
<dbReference type="PANTHER" id="PTHR24220:SF86">
    <property type="entry name" value="ABC TRANSPORTER ABCH.1"/>
    <property type="match status" value="1"/>
</dbReference>
<evidence type="ECO:0000256" key="7">
    <source>
        <dbReference type="ARBA" id="ARBA00038388"/>
    </source>
</evidence>